<feature type="non-terminal residue" evidence="1">
    <location>
        <position position="51"/>
    </location>
</feature>
<dbReference type="InterPro" id="IPR029070">
    <property type="entry name" value="Chitinase_insertion_sf"/>
</dbReference>
<reference evidence="1" key="1">
    <citation type="submission" date="2021-02" db="EMBL/GenBank/DDBJ databases">
        <authorList>
            <person name="Nowell W R."/>
        </authorList>
    </citation>
    <scope>NUCLEOTIDE SEQUENCE</scope>
</reference>
<dbReference type="AlphaFoldDB" id="A0A8S2YR60"/>
<dbReference type="Gene3D" id="3.20.20.80">
    <property type="entry name" value="Glycosidases"/>
    <property type="match status" value="1"/>
</dbReference>
<evidence type="ECO:0000313" key="2">
    <source>
        <dbReference type="Proteomes" id="UP000676336"/>
    </source>
</evidence>
<organism evidence="1 2">
    <name type="scientific">Rotaria magnacalcarata</name>
    <dbReference type="NCBI Taxonomy" id="392030"/>
    <lineage>
        <taxon>Eukaryota</taxon>
        <taxon>Metazoa</taxon>
        <taxon>Spiralia</taxon>
        <taxon>Gnathifera</taxon>
        <taxon>Rotifera</taxon>
        <taxon>Eurotatoria</taxon>
        <taxon>Bdelloidea</taxon>
        <taxon>Philodinida</taxon>
        <taxon>Philodinidae</taxon>
        <taxon>Rotaria</taxon>
    </lineage>
</organism>
<sequence length="51" mass="6096">VCLLQMDPDWQKRTVPDGSESEYMFKDREWISYETLDNIRKRAAYVVANNL</sequence>
<proteinExistence type="predicted"/>
<name>A0A8S2YR60_9BILA</name>
<dbReference type="Gene3D" id="3.10.50.10">
    <property type="match status" value="1"/>
</dbReference>
<protein>
    <submittedName>
        <fullName evidence="1">Uncharacterized protein</fullName>
    </submittedName>
</protein>
<evidence type="ECO:0000313" key="1">
    <source>
        <dbReference type="EMBL" id="CAF4572839.1"/>
    </source>
</evidence>
<comment type="caution">
    <text evidence="1">The sequence shown here is derived from an EMBL/GenBank/DDBJ whole genome shotgun (WGS) entry which is preliminary data.</text>
</comment>
<feature type="non-terminal residue" evidence="1">
    <location>
        <position position="1"/>
    </location>
</feature>
<gene>
    <name evidence="1" type="ORF">SMN809_LOCUS37934</name>
</gene>
<dbReference type="Proteomes" id="UP000676336">
    <property type="component" value="Unassembled WGS sequence"/>
</dbReference>
<accession>A0A8S2YR60</accession>
<dbReference type="EMBL" id="CAJOBI010097684">
    <property type="protein sequence ID" value="CAF4572839.1"/>
    <property type="molecule type" value="Genomic_DNA"/>
</dbReference>